<accession>A0A2D3W7Q6</accession>
<dbReference type="AlphaFoldDB" id="A0A2D3W7Q6"/>
<name>A0A2D3W7Q6_9BACT</name>
<dbReference type="InterPro" id="IPR036280">
    <property type="entry name" value="Multihaem_cyt_sf"/>
</dbReference>
<proteinExistence type="predicted"/>
<evidence type="ECO:0000256" key="1">
    <source>
        <dbReference type="ARBA" id="ARBA00022729"/>
    </source>
</evidence>
<dbReference type="RefSeq" id="WP_303663235.1">
    <property type="nucleotide sequence ID" value="NZ_DLUI01000165.1"/>
</dbReference>
<dbReference type="EMBL" id="DLUI01000165">
    <property type="protein sequence ID" value="DAB37382.1"/>
    <property type="molecule type" value="Genomic_DNA"/>
</dbReference>
<dbReference type="PANTHER" id="PTHR35038">
    <property type="entry name" value="DISSIMILATORY SULFITE REDUCTASE SIRA"/>
    <property type="match status" value="1"/>
</dbReference>
<evidence type="ECO:0000313" key="4">
    <source>
        <dbReference type="EMBL" id="DAB37382.1"/>
    </source>
</evidence>
<gene>
    <name evidence="4" type="ORF">CFH83_11440</name>
</gene>
<dbReference type="Gene3D" id="1.10.1130.10">
    <property type="entry name" value="Flavocytochrome C3, Chain A"/>
    <property type="match status" value="1"/>
</dbReference>
<evidence type="ECO:0000256" key="2">
    <source>
        <dbReference type="SAM" id="SignalP"/>
    </source>
</evidence>
<feature type="chain" id="PRO_5013541563" description="Cytochrome c-552/4 domain-containing protein" evidence="2">
    <location>
        <begin position="17"/>
        <end position="396"/>
    </location>
</feature>
<dbReference type="InterPro" id="IPR051829">
    <property type="entry name" value="Multiheme_Cytochr_ET"/>
</dbReference>
<protein>
    <recommendedName>
        <fullName evidence="3">Cytochrome c-552/4 domain-containing protein</fullName>
    </recommendedName>
</protein>
<dbReference type="SUPFAM" id="SSF48695">
    <property type="entry name" value="Multiheme cytochromes"/>
    <property type="match status" value="1"/>
</dbReference>
<keyword evidence="1 2" id="KW-0732">Signal</keyword>
<comment type="caution">
    <text evidence="4">The sequence shown here is derived from an EMBL/GenBank/DDBJ whole genome shotgun (WGS) entry which is preliminary data.</text>
</comment>
<evidence type="ECO:0000313" key="5">
    <source>
        <dbReference type="Proteomes" id="UP000228859"/>
    </source>
</evidence>
<feature type="signal peptide" evidence="2">
    <location>
        <begin position="1"/>
        <end position="16"/>
    </location>
</feature>
<dbReference type="Proteomes" id="UP000228859">
    <property type="component" value="Unassembled WGS sequence"/>
</dbReference>
<feature type="domain" description="Cytochrome c-552/4" evidence="3">
    <location>
        <begin position="81"/>
        <end position="133"/>
    </location>
</feature>
<organism evidence="4 5">
    <name type="scientific">Sulfuricurvum kujiense</name>
    <dbReference type="NCBI Taxonomy" id="148813"/>
    <lineage>
        <taxon>Bacteria</taxon>
        <taxon>Pseudomonadati</taxon>
        <taxon>Campylobacterota</taxon>
        <taxon>Epsilonproteobacteria</taxon>
        <taxon>Campylobacterales</taxon>
        <taxon>Sulfurimonadaceae</taxon>
        <taxon>Sulfuricurvum</taxon>
    </lineage>
</organism>
<dbReference type="Pfam" id="PF13435">
    <property type="entry name" value="Cytochrome_C554"/>
    <property type="match status" value="1"/>
</dbReference>
<evidence type="ECO:0000259" key="3">
    <source>
        <dbReference type="Pfam" id="PF13435"/>
    </source>
</evidence>
<sequence length="396" mass="44055">MRSLWLLSIISVSLYAAVAVQVGDKFKDSGKCKACHSHIVKQWEESWHAKSHYDNDEYFQKTIDYVARKNNRKSLNTIKIECAACHNPRISVTSTTAEYEAIASLKLDKDSAATKALKSDQISEGINCVVCHNIDQIHDELPDSKRGIHRVSWMKSGIMSGPYADAKSPYHKVEQRPFMDTNPNQLCFVCHANDTSEEGHRFTSMQTEFDGTGKQCVDCHMGPRKVGVASTLRDVNGKVHNRLIRDHGFKGAHTESMWQGALNVEAKKSANAIAVTLSNPQPHSLPSGFGSREIVIEAHYMSGKKIIKTETLSLTSHYLNKRGKATIPHLAAKTVSSISIAPYGSKTFSVPMAKGADSVNVSVSYRLVNDEVREMLELKNPIWSKKMVIEKLTLKL</sequence>
<reference evidence="4 5" key="1">
    <citation type="journal article" date="2017" name="Front. Microbiol.">
        <title>Comparative Genomic Analysis of the Class Epsilonproteobacteria and Proposed Reclassification to Epsilonbacteraeota (phyl. nov.).</title>
        <authorList>
            <person name="Waite D.W."/>
            <person name="Vanwonterghem I."/>
            <person name="Rinke C."/>
            <person name="Parks D.H."/>
            <person name="Zhang Y."/>
            <person name="Takai K."/>
            <person name="Sievert S.M."/>
            <person name="Simon J."/>
            <person name="Campbell B.J."/>
            <person name="Hanson T.E."/>
            <person name="Woyke T."/>
            <person name="Klotz M.G."/>
            <person name="Hugenholtz P."/>
        </authorList>
    </citation>
    <scope>NUCLEOTIDE SEQUENCE [LARGE SCALE GENOMIC DNA]</scope>
    <source>
        <strain evidence="4">UBA12443</strain>
    </source>
</reference>
<dbReference type="InterPro" id="IPR023155">
    <property type="entry name" value="Cyt_c-552/4"/>
</dbReference>